<evidence type="ECO:0000256" key="1">
    <source>
        <dbReference type="SAM" id="MobiDB-lite"/>
    </source>
</evidence>
<keyword evidence="2" id="KW-0472">Membrane</keyword>
<protein>
    <recommendedName>
        <fullName evidence="5">DUF4245 domain-containing protein</fullName>
    </recommendedName>
</protein>
<evidence type="ECO:0000313" key="3">
    <source>
        <dbReference type="EMBL" id="SEO77885.1"/>
    </source>
</evidence>
<keyword evidence="2" id="KW-1133">Transmembrane helix</keyword>
<dbReference type="Pfam" id="PF14030">
    <property type="entry name" value="DUF4245"/>
    <property type="match status" value="1"/>
</dbReference>
<dbReference type="RefSeq" id="WP_091942083.1">
    <property type="nucleotide sequence ID" value="NZ_FOEE01000004.1"/>
</dbReference>
<feature type="transmembrane region" description="Helical" evidence="2">
    <location>
        <begin position="37"/>
        <end position="56"/>
    </location>
</feature>
<dbReference type="OrthoDB" id="5146801at2"/>
<organism evidence="3 4">
    <name type="scientific">Trujillonella endophytica</name>
    <dbReference type="NCBI Taxonomy" id="673521"/>
    <lineage>
        <taxon>Bacteria</taxon>
        <taxon>Bacillati</taxon>
        <taxon>Actinomycetota</taxon>
        <taxon>Actinomycetes</taxon>
        <taxon>Geodermatophilales</taxon>
        <taxon>Geodermatophilaceae</taxon>
        <taxon>Trujillonella</taxon>
    </lineage>
</organism>
<proteinExistence type="predicted"/>
<evidence type="ECO:0008006" key="5">
    <source>
        <dbReference type="Google" id="ProtNLM"/>
    </source>
</evidence>
<dbReference type="InterPro" id="IPR025339">
    <property type="entry name" value="DUF4245"/>
</dbReference>
<sequence length="201" mass="20967">MTTAGPPDQQQQSASEELPPPASAVERANRMSAGNMLRSLAPLVVICLVIVAWLAFLRDEPDTPVAAMDPAPSIGRAAEYATYPLEAPVGLPEGYRATDTDVRGAPGDPVTLRVDYVTPSEEYVGYVTSDDPDAPEVDDVLAGSEVRGTVQIGGREWTRSSTERGETALSRVAGDVTVLVTGSGSAAELETVAAAVRAVAD</sequence>
<reference evidence="4" key="1">
    <citation type="submission" date="2016-10" db="EMBL/GenBank/DDBJ databases">
        <authorList>
            <person name="Varghese N."/>
            <person name="Submissions S."/>
        </authorList>
    </citation>
    <scope>NUCLEOTIDE SEQUENCE [LARGE SCALE GENOMIC DNA]</scope>
    <source>
        <strain evidence="4">DSM 45413</strain>
    </source>
</reference>
<keyword evidence="4" id="KW-1185">Reference proteome</keyword>
<accession>A0A1H8SH40</accession>
<name>A0A1H8SH40_9ACTN</name>
<dbReference type="Proteomes" id="UP000198960">
    <property type="component" value="Unassembled WGS sequence"/>
</dbReference>
<feature type="region of interest" description="Disordered" evidence="1">
    <location>
        <begin position="1"/>
        <end position="24"/>
    </location>
</feature>
<keyword evidence="2" id="KW-0812">Transmembrane</keyword>
<evidence type="ECO:0000256" key="2">
    <source>
        <dbReference type="SAM" id="Phobius"/>
    </source>
</evidence>
<dbReference type="STRING" id="673521.SAMN05660991_01705"/>
<evidence type="ECO:0000313" key="4">
    <source>
        <dbReference type="Proteomes" id="UP000198960"/>
    </source>
</evidence>
<feature type="compositionally biased region" description="Polar residues" evidence="1">
    <location>
        <begin position="1"/>
        <end position="15"/>
    </location>
</feature>
<dbReference type="AlphaFoldDB" id="A0A1H8SH40"/>
<dbReference type="EMBL" id="FOEE01000004">
    <property type="protein sequence ID" value="SEO77885.1"/>
    <property type="molecule type" value="Genomic_DNA"/>
</dbReference>
<gene>
    <name evidence="3" type="ORF">SAMN05660991_01705</name>
</gene>